<dbReference type="PANTHER" id="PTHR33527">
    <property type="entry name" value="OS07G0274300 PROTEIN"/>
    <property type="match status" value="1"/>
</dbReference>
<sequence length="495" mass="54822">MASSSFSLTSPSSCPPITDEQFNDFHSIDRILYSRLVLGLDRDPAESMQVMALWLLLERGSYNRHLVNKILSLPGSLINSLADETAKCLKCTEGDRFVFDGKENDIPLMQNLLGREINLRYFHENRIWVLRGVTKIVNEVCIRAFDEIMRSAFRNNSFFSVPFYHHGRFGSGTSNVALPVVVNCGGVGSEKIEGNPNQIGSGASVHGGYDSYDQTNQGQILNNELRELFGRISILVNEEEKEVPPDDRTIFLTFSKGYPTSETEVRDFFTRVPSTMADAPASPAGVQSPHSDVRNQDRYLPIANISRIMKKALPSNGKIAKDAKDTVQECVSEFISFITNEYSILYIYLFTASDKCQKEKRKTINGDDLLCAMATLGFEDYIASLKVYLTRYREGDTKGSARGGDRSSERDIVGAQIDPNALIRGPSCPHDMPHLTDAVSSPKALVPLVSLVRGSLGFCDLVGRVDEDHLGCDLVGRVDGLSRWLGPFSSEGHVP</sequence>
<dbReference type="STRING" id="542762.A0A4S4D4U6"/>
<reference evidence="2 3" key="1">
    <citation type="journal article" date="2018" name="Proc. Natl. Acad. Sci. U.S.A.">
        <title>Draft genome sequence of Camellia sinensis var. sinensis provides insights into the evolution of the tea genome and tea quality.</title>
        <authorList>
            <person name="Wei C."/>
            <person name="Yang H."/>
            <person name="Wang S."/>
            <person name="Zhao J."/>
            <person name="Liu C."/>
            <person name="Gao L."/>
            <person name="Xia E."/>
            <person name="Lu Y."/>
            <person name="Tai Y."/>
            <person name="She G."/>
            <person name="Sun J."/>
            <person name="Cao H."/>
            <person name="Tong W."/>
            <person name="Gao Q."/>
            <person name="Li Y."/>
            <person name="Deng W."/>
            <person name="Jiang X."/>
            <person name="Wang W."/>
            <person name="Chen Q."/>
            <person name="Zhang S."/>
            <person name="Li H."/>
            <person name="Wu J."/>
            <person name="Wang P."/>
            <person name="Li P."/>
            <person name="Shi C."/>
            <person name="Zheng F."/>
            <person name="Jian J."/>
            <person name="Huang B."/>
            <person name="Shan D."/>
            <person name="Shi M."/>
            <person name="Fang C."/>
            <person name="Yue Y."/>
            <person name="Li F."/>
            <person name="Li D."/>
            <person name="Wei S."/>
            <person name="Han B."/>
            <person name="Jiang C."/>
            <person name="Yin Y."/>
            <person name="Xia T."/>
            <person name="Zhang Z."/>
            <person name="Bennetzen J.L."/>
            <person name="Zhao S."/>
            <person name="Wan X."/>
        </authorList>
    </citation>
    <scope>NUCLEOTIDE SEQUENCE [LARGE SCALE GENOMIC DNA]</scope>
    <source>
        <strain evidence="3">cv. Shuchazao</strain>
        <tissue evidence="2">Leaf</tissue>
    </source>
</reference>
<protein>
    <recommendedName>
        <fullName evidence="1">Transcription factor CBF/NF-Y/archaeal histone domain-containing protein</fullName>
    </recommendedName>
</protein>
<evidence type="ECO:0000313" key="3">
    <source>
        <dbReference type="Proteomes" id="UP000306102"/>
    </source>
</evidence>
<dbReference type="PANTHER" id="PTHR33527:SF28">
    <property type="entry name" value="GB|AAD43168.1"/>
    <property type="match status" value="1"/>
</dbReference>
<dbReference type="InterPro" id="IPR003958">
    <property type="entry name" value="CBFA_NFYB_domain"/>
</dbReference>
<dbReference type="EMBL" id="SDRB02012582">
    <property type="protein sequence ID" value="THF97288.1"/>
    <property type="molecule type" value="Genomic_DNA"/>
</dbReference>
<comment type="caution">
    <text evidence="2">The sequence shown here is derived from an EMBL/GenBank/DDBJ whole genome shotgun (WGS) entry which is preliminary data.</text>
</comment>
<dbReference type="Gene3D" id="1.10.20.10">
    <property type="entry name" value="Histone, subunit A"/>
    <property type="match status" value="1"/>
</dbReference>
<proteinExistence type="predicted"/>
<organism evidence="2 3">
    <name type="scientific">Camellia sinensis var. sinensis</name>
    <name type="common">China tea</name>
    <dbReference type="NCBI Taxonomy" id="542762"/>
    <lineage>
        <taxon>Eukaryota</taxon>
        <taxon>Viridiplantae</taxon>
        <taxon>Streptophyta</taxon>
        <taxon>Embryophyta</taxon>
        <taxon>Tracheophyta</taxon>
        <taxon>Spermatophyta</taxon>
        <taxon>Magnoliopsida</taxon>
        <taxon>eudicotyledons</taxon>
        <taxon>Gunneridae</taxon>
        <taxon>Pentapetalae</taxon>
        <taxon>asterids</taxon>
        <taxon>Ericales</taxon>
        <taxon>Theaceae</taxon>
        <taxon>Camellia</taxon>
    </lineage>
</organism>
<dbReference type="GO" id="GO:0046982">
    <property type="term" value="F:protein heterodimerization activity"/>
    <property type="evidence" value="ECO:0007669"/>
    <property type="project" value="InterPro"/>
</dbReference>
<evidence type="ECO:0000313" key="2">
    <source>
        <dbReference type="EMBL" id="THF97288.1"/>
    </source>
</evidence>
<accession>A0A4S4D4U6</accession>
<feature type="domain" description="Transcription factor CBF/NF-Y/archaeal histone" evidence="1">
    <location>
        <begin position="299"/>
        <end position="373"/>
    </location>
</feature>
<keyword evidence="3" id="KW-1185">Reference proteome</keyword>
<gene>
    <name evidence="2" type="ORF">TEA_020903</name>
</gene>
<dbReference type="PRINTS" id="PR00615">
    <property type="entry name" value="CCAATSUBUNTA"/>
</dbReference>
<dbReference type="Pfam" id="PF00808">
    <property type="entry name" value="CBFD_NFYB_HMF"/>
    <property type="match status" value="1"/>
</dbReference>
<dbReference type="InterPro" id="IPR009072">
    <property type="entry name" value="Histone-fold"/>
</dbReference>
<dbReference type="CDD" id="cd22907">
    <property type="entry name" value="HFD_NFYB"/>
    <property type="match status" value="1"/>
</dbReference>
<evidence type="ECO:0000259" key="1">
    <source>
        <dbReference type="Pfam" id="PF00808"/>
    </source>
</evidence>
<name>A0A4S4D4U6_CAMSN</name>
<dbReference type="SUPFAM" id="SSF47113">
    <property type="entry name" value="Histone-fold"/>
    <property type="match status" value="1"/>
</dbReference>
<dbReference type="AlphaFoldDB" id="A0A4S4D4U6"/>
<dbReference type="Proteomes" id="UP000306102">
    <property type="component" value="Unassembled WGS sequence"/>
</dbReference>